<organism evidence="2 3">
    <name type="scientific">Colletotrichum lupini</name>
    <dbReference type="NCBI Taxonomy" id="145971"/>
    <lineage>
        <taxon>Eukaryota</taxon>
        <taxon>Fungi</taxon>
        <taxon>Dikarya</taxon>
        <taxon>Ascomycota</taxon>
        <taxon>Pezizomycotina</taxon>
        <taxon>Sordariomycetes</taxon>
        <taxon>Hypocreomycetidae</taxon>
        <taxon>Glomerellales</taxon>
        <taxon>Glomerellaceae</taxon>
        <taxon>Colletotrichum</taxon>
        <taxon>Colletotrichum acutatum species complex</taxon>
    </lineage>
</organism>
<dbReference type="EMBL" id="CP019471">
    <property type="protein sequence ID" value="UQC75437.1"/>
    <property type="molecule type" value="Genomic_DNA"/>
</dbReference>
<evidence type="ECO:0000313" key="3">
    <source>
        <dbReference type="Proteomes" id="UP000830671"/>
    </source>
</evidence>
<evidence type="ECO:0000256" key="1">
    <source>
        <dbReference type="SAM" id="MobiDB-lite"/>
    </source>
</evidence>
<dbReference type="AlphaFoldDB" id="A0A9Q8SF98"/>
<dbReference type="Proteomes" id="UP000830671">
    <property type="component" value="Chromosome 1"/>
</dbReference>
<evidence type="ECO:0000313" key="2">
    <source>
        <dbReference type="EMBL" id="UQC75437.1"/>
    </source>
</evidence>
<name>A0A9Q8SF98_9PEZI</name>
<protein>
    <submittedName>
        <fullName evidence="2">Uncharacterized protein</fullName>
    </submittedName>
</protein>
<dbReference type="RefSeq" id="XP_049137082.1">
    <property type="nucleotide sequence ID" value="XM_049281125.1"/>
</dbReference>
<gene>
    <name evidence="2" type="ORF">CLUP02_02091</name>
</gene>
<dbReference type="KEGG" id="clup:CLUP02_02091"/>
<keyword evidence="3" id="KW-1185">Reference proteome</keyword>
<proteinExistence type="predicted"/>
<feature type="region of interest" description="Disordered" evidence="1">
    <location>
        <begin position="1"/>
        <end position="37"/>
    </location>
</feature>
<sequence>MTLQITSLVSGREVKPECDPRPLSLGEATGSRPHPHGPTFAADTLRYFARFTYDAHLFMFLLFAACPHFLPTCLMRMSSLLIGGNCNLLQEMG</sequence>
<reference evidence="2" key="1">
    <citation type="journal article" date="2021" name="Mol. Plant Microbe Interact.">
        <title>Complete Genome Sequence of the Plant-Pathogenic Fungus Colletotrichum lupini.</title>
        <authorList>
            <person name="Baroncelli R."/>
            <person name="Pensec F."/>
            <person name="Da Lio D."/>
            <person name="Boufleur T."/>
            <person name="Vicente I."/>
            <person name="Sarrocco S."/>
            <person name="Picot A."/>
            <person name="Baraldi E."/>
            <person name="Sukno S."/>
            <person name="Thon M."/>
            <person name="Le Floch G."/>
        </authorList>
    </citation>
    <scope>NUCLEOTIDE SEQUENCE</scope>
    <source>
        <strain evidence="2">IMI 504893</strain>
    </source>
</reference>
<accession>A0A9Q8SF98</accession>
<dbReference type="GeneID" id="73336135"/>